<dbReference type="RefSeq" id="WP_108130023.1">
    <property type="nucleotide sequence ID" value="NZ_QBKP01000014.1"/>
</dbReference>
<dbReference type="Proteomes" id="UP000244224">
    <property type="component" value="Unassembled WGS sequence"/>
</dbReference>
<evidence type="ECO:0000313" key="2">
    <source>
        <dbReference type="Proteomes" id="UP000244224"/>
    </source>
</evidence>
<evidence type="ECO:0000313" key="1">
    <source>
        <dbReference type="EMBL" id="PTX47011.1"/>
    </source>
</evidence>
<dbReference type="AlphaFoldDB" id="A0A2T6AT65"/>
<proteinExistence type="predicted"/>
<name>A0A2T6AT65_9RHOB</name>
<reference evidence="1 2" key="1">
    <citation type="submission" date="2018-04" db="EMBL/GenBank/DDBJ databases">
        <title>Genomic Encyclopedia of Archaeal and Bacterial Type Strains, Phase II (KMG-II): from individual species to whole genera.</title>
        <authorList>
            <person name="Goeker M."/>
        </authorList>
    </citation>
    <scope>NUCLEOTIDE SEQUENCE [LARGE SCALE GENOMIC DNA]</scope>
    <source>
        <strain evidence="1 2">DSM 21823</strain>
    </source>
</reference>
<gene>
    <name evidence="1" type="ORF">C8N34_11431</name>
</gene>
<comment type="caution">
    <text evidence="1">The sequence shown here is derived from an EMBL/GenBank/DDBJ whole genome shotgun (WGS) entry which is preliminary data.</text>
</comment>
<protein>
    <submittedName>
        <fullName evidence="1">Uncharacterized protein</fullName>
    </submittedName>
</protein>
<organism evidence="1 2">
    <name type="scientific">Gemmobacter caeni</name>
    <dbReference type="NCBI Taxonomy" id="589035"/>
    <lineage>
        <taxon>Bacteria</taxon>
        <taxon>Pseudomonadati</taxon>
        <taxon>Pseudomonadota</taxon>
        <taxon>Alphaproteobacteria</taxon>
        <taxon>Rhodobacterales</taxon>
        <taxon>Paracoccaceae</taxon>
        <taxon>Gemmobacter</taxon>
    </lineage>
</organism>
<sequence>MSNVSWINRDAEIAAMTAKHLRAEGHIKPDRTNAGGQAWRYSVTEVSHLSEGLVHAGNCHKFGFEAVPGQPGWVRMSSSASPATVVSRLLNMARAAA</sequence>
<keyword evidence="2" id="KW-1185">Reference proteome</keyword>
<accession>A0A2T6AT65</accession>
<dbReference type="EMBL" id="QBKP01000014">
    <property type="protein sequence ID" value="PTX47011.1"/>
    <property type="molecule type" value="Genomic_DNA"/>
</dbReference>